<feature type="signal peptide" evidence="1">
    <location>
        <begin position="1"/>
        <end position="31"/>
    </location>
</feature>
<reference evidence="3 4" key="1">
    <citation type="journal article" date="2017" name="Biochemistry">
        <title>Identification of the Biosynthetic Pathway for the Antibiotic Bicyclomycin.</title>
        <authorList>
            <person name="Patteson J."/>
            <person name="Cai W."/>
            <person name="Johnson R.A."/>
            <person name="Santa Maria K."/>
            <person name="Li B."/>
        </authorList>
    </citation>
    <scope>NUCLEOTIDE SEQUENCE [LARGE SCALE GENOMIC DNA]</scope>
    <source>
        <strain evidence="3 4">ATCC 21532</strain>
    </source>
</reference>
<feature type="domain" description="DUF4232" evidence="2">
    <location>
        <begin position="40"/>
        <end position="172"/>
    </location>
</feature>
<keyword evidence="4" id="KW-1185">Reference proteome</keyword>
<dbReference type="EMBL" id="NHZO01000072">
    <property type="protein sequence ID" value="PHQ52796.1"/>
    <property type="molecule type" value="Genomic_DNA"/>
</dbReference>
<dbReference type="AlphaFoldDB" id="A0A2G1XNK5"/>
<evidence type="ECO:0000313" key="3">
    <source>
        <dbReference type="EMBL" id="PHQ52796.1"/>
    </source>
</evidence>
<organism evidence="3 4">
    <name type="scientific">Streptomyces cinnamoneus</name>
    <name type="common">Streptoverticillium cinnamoneum</name>
    <dbReference type="NCBI Taxonomy" id="53446"/>
    <lineage>
        <taxon>Bacteria</taxon>
        <taxon>Bacillati</taxon>
        <taxon>Actinomycetota</taxon>
        <taxon>Actinomycetes</taxon>
        <taxon>Kitasatosporales</taxon>
        <taxon>Streptomycetaceae</taxon>
        <taxon>Streptomyces</taxon>
        <taxon>Streptomyces cinnamoneus group</taxon>
    </lineage>
</organism>
<dbReference type="InterPro" id="IPR025326">
    <property type="entry name" value="DUF4232"/>
</dbReference>
<keyword evidence="1" id="KW-0732">Signal</keyword>
<dbReference type="RefSeq" id="WP_099198104.1">
    <property type="nucleotide sequence ID" value="NZ_JBIRXA010000002.1"/>
</dbReference>
<evidence type="ECO:0000259" key="2">
    <source>
        <dbReference type="Pfam" id="PF14016"/>
    </source>
</evidence>
<accession>A0A2G1XNK5</accession>
<feature type="chain" id="PRO_5044381069" description="DUF4232 domain-containing protein" evidence="1">
    <location>
        <begin position="32"/>
        <end position="179"/>
    </location>
</feature>
<protein>
    <recommendedName>
        <fullName evidence="2">DUF4232 domain-containing protein</fullName>
    </recommendedName>
</protein>
<dbReference type="OrthoDB" id="3853610at2"/>
<gene>
    <name evidence="3" type="ORF">BLA24_05920</name>
</gene>
<proteinExistence type="predicted"/>
<comment type="caution">
    <text evidence="3">The sequence shown here is derived from an EMBL/GenBank/DDBJ whole genome shotgun (WGS) entry which is preliminary data.</text>
</comment>
<sequence length="179" mass="18196">MRTTARKAAGAGAAMALAAATLVTGAGAASAAPAEAAATCGTSGLRASLADKSPGGQSGMSHEGTVLTLTNTSDHTCALRGYPGLGLEDARHGPLETHTSWGSTYFIPDPGKQTLRLRPGESAEAGLAWAHADAPTMVQARYLEITPPASRDHLTVPFDKTVTNGDLSVTAFARTVDVP</sequence>
<name>A0A2G1XNK5_STRCJ</name>
<evidence type="ECO:0000313" key="4">
    <source>
        <dbReference type="Proteomes" id="UP000222531"/>
    </source>
</evidence>
<dbReference type="Pfam" id="PF14016">
    <property type="entry name" value="DUF4232"/>
    <property type="match status" value="1"/>
</dbReference>
<dbReference type="Proteomes" id="UP000222531">
    <property type="component" value="Unassembled WGS sequence"/>
</dbReference>
<evidence type="ECO:0000256" key="1">
    <source>
        <dbReference type="SAM" id="SignalP"/>
    </source>
</evidence>